<dbReference type="CDD" id="cd00563">
    <property type="entry name" value="Dtyr_deacylase"/>
    <property type="match status" value="1"/>
</dbReference>
<dbReference type="PANTHER" id="PTHR10472">
    <property type="entry name" value="D-TYROSYL-TRNA TYR DEACYLASE"/>
    <property type="match status" value="1"/>
</dbReference>
<dbReference type="EC" id="3.1.1.96" evidence="2"/>
<dbReference type="OrthoDB" id="9801395at2"/>
<comment type="subcellular location">
    <subcellularLocation>
        <location evidence="2">Cytoplasm</location>
    </subcellularLocation>
</comment>
<keyword evidence="2" id="KW-0694">RNA-binding</keyword>
<comment type="similarity">
    <text evidence="1 2">Belongs to the DTD family.</text>
</comment>
<keyword evidence="2" id="KW-0820">tRNA-binding</keyword>
<dbReference type="NCBIfam" id="TIGR00256">
    <property type="entry name" value="D-aminoacyl-tRNA deacylase"/>
    <property type="match status" value="1"/>
</dbReference>
<comment type="domain">
    <text evidence="2">A Gly-cisPro motif from one monomer fits into the active site of the other monomer to allow specific chiral rejection of L-amino acids.</text>
</comment>
<evidence type="ECO:0000313" key="4">
    <source>
        <dbReference type="Proteomes" id="UP000267019"/>
    </source>
</evidence>
<dbReference type="EC" id="3.1.1.-" evidence="2"/>
<name>A0A660LAP8_9BACL</name>
<dbReference type="GO" id="GO:0019478">
    <property type="term" value="P:D-amino acid catabolic process"/>
    <property type="evidence" value="ECO:0007669"/>
    <property type="project" value="UniProtKB-UniRule"/>
</dbReference>
<organism evidence="3 4">
    <name type="scientific">Brockia lithotrophica</name>
    <dbReference type="NCBI Taxonomy" id="933949"/>
    <lineage>
        <taxon>Bacteria</taxon>
        <taxon>Bacillati</taxon>
        <taxon>Bacillota</taxon>
        <taxon>Bacilli</taxon>
        <taxon>Bacillales</taxon>
        <taxon>Bacillales Family X. Incertae Sedis</taxon>
        <taxon>Brockia</taxon>
    </lineage>
</organism>
<protein>
    <recommendedName>
        <fullName evidence="2">D-aminoacyl-tRNA deacylase</fullName>
        <shortName evidence="2">DTD</shortName>
        <ecNumber evidence="2">3.1.1.96</ecNumber>
    </recommendedName>
    <alternativeName>
        <fullName evidence="2">Gly-tRNA(Ala) deacylase</fullName>
        <ecNumber evidence="2">3.1.1.-</ecNumber>
    </alternativeName>
</protein>
<dbReference type="Proteomes" id="UP000267019">
    <property type="component" value="Unassembled WGS sequence"/>
</dbReference>
<dbReference type="Pfam" id="PF02580">
    <property type="entry name" value="Tyr_Deacylase"/>
    <property type="match status" value="1"/>
</dbReference>
<dbReference type="InterPro" id="IPR023509">
    <property type="entry name" value="DTD-like_sf"/>
</dbReference>
<evidence type="ECO:0000256" key="2">
    <source>
        <dbReference type="HAMAP-Rule" id="MF_00518"/>
    </source>
</evidence>
<reference evidence="3 4" key="1">
    <citation type="submission" date="2018-10" db="EMBL/GenBank/DDBJ databases">
        <title>Genomic Encyclopedia of Type Strains, Phase IV (KMG-IV): sequencing the most valuable type-strain genomes for metagenomic binning, comparative biology and taxonomic classification.</title>
        <authorList>
            <person name="Goeker M."/>
        </authorList>
    </citation>
    <scope>NUCLEOTIDE SEQUENCE [LARGE SCALE GENOMIC DNA]</scope>
    <source>
        <strain evidence="3 4">DSM 22653</strain>
    </source>
</reference>
<dbReference type="GO" id="GO:0051500">
    <property type="term" value="F:D-tyrosyl-tRNA(Tyr) deacylase activity"/>
    <property type="evidence" value="ECO:0007669"/>
    <property type="project" value="TreeGrafter"/>
</dbReference>
<feature type="short sequence motif" description="Gly-cisPro motif, important for rejection of L-amino acids" evidence="2">
    <location>
        <begin position="139"/>
        <end position="140"/>
    </location>
</feature>
<gene>
    <name evidence="2" type="primary">dtd</name>
    <name evidence="3" type="ORF">C7438_0699</name>
</gene>
<dbReference type="InterPro" id="IPR003732">
    <property type="entry name" value="Daa-tRNA_deacyls_DTD"/>
</dbReference>
<dbReference type="SUPFAM" id="SSF69500">
    <property type="entry name" value="DTD-like"/>
    <property type="match status" value="1"/>
</dbReference>
<keyword evidence="2" id="KW-0963">Cytoplasm</keyword>
<dbReference type="GO" id="GO:0000049">
    <property type="term" value="F:tRNA binding"/>
    <property type="evidence" value="ECO:0007669"/>
    <property type="project" value="UniProtKB-UniRule"/>
</dbReference>
<comment type="function">
    <text evidence="2">An aminoacyl-tRNA editing enzyme that deacylates mischarged D-aminoacyl-tRNAs. Also deacylates mischarged glycyl-tRNA(Ala), protecting cells against glycine mischarging by AlaRS. Acts via tRNA-based rather than protein-based catalysis; rejects L-amino acids rather than detecting D-amino acids in the active site. By recycling D-aminoacyl-tRNA to D-amino acids and free tRNA molecules, this enzyme counteracts the toxicity associated with the formation of D-aminoacyl-tRNA entities in vivo and helps enforce protein L-homochirality.</text>
</comment>
<dbReference type="PANTHER" id="PTHR10472:SF5">
    <property type="entry name" value="D-AMINOACYL-TRNA DEACYLASE 1"/>
    <property type="match status" value="1"/>
</dbReference>
<proteinExistence type="inferred from homology"/>
<comment type="caution">
    <text evidence="3">The sequence shown here is derived from an EMBL/GenBank/DDBJ whole genome shotgun (WGS) entry which is preliminary data.</text>
</comment>
<dbReference type="RefSeq" id="WP_121443915.1">
    <property type="nucleotide sequence ID" value="NZ_RBIJ01000001.1"/>
</dbReference>
<dbReference type="GO" id="GO:0106026">
    <property type="term" value="F:Gly-tRNA(Ala) deacylase activity"/>
    <property type="evidence" value="ECO:0007669"/>
    <property type="project" value="UniProtKB-UniRule"/>
</dbReference>
<sequence length="155" mass="16747">MRVVLQRVSEASVLVDGEVVGAIGPGRGLLLFVGFTHGDGPDVLPRMADKILRLRIFADSAGKMNLSALDVGASLLVVSQFTLYADIRQGRRPSFTDALPPDPAALLFDAFVRELRSSGLTVSTGRFGAHMEVRLVNDGPVTLFLDDRELWPKGD</sequence>
<keyword evidence="2" id="KW-0378">Hydrolase</keyword>
<dbReference type="Gene3D" id="3.50.80.10">
    <property type="entry name" value="D-tyrosyl-tRNA(Tyr) deacylase"/>
    <property type="match status" value="1"/>
</dbReference>
<accession>A0A660LAP8</accession>
<comment type="catalytic activity">
    <reaction evidence="2">
        <text>a D-aminoacyl-tRNA + H2O = a tRNA + a D-alpha-amino acid + H(+)</text>
        <dbReference type="Rhea" id="RHEA:13953"/>
        <dbReference type="Rhea" id="RHEA-COMP:10123"/>
        <dbReference type="Rhea" id="RHEA-COMP:10124"/>
        <dbReference type="ChEBI" id="CHEBI:15377"/>
        <dbReference type="ChEBI" id="CHEBI:15378"/>
        <dbReference type="ChEBI" id="CHEBI:59871"/>
        <dbReference type="ChEBI" id="CHEBI:78442"/>
        <dbReference type="ChEBI" id="CHEBI:79333"/>
        <dbReference type="EC" id="3.1.1.96"/>
    </reaction>
</comment>
<dbReference type="AlphaFoldDB" id="A0A660LAP8"/>
<evidence type="ECO:0000313" key="3">
    <source>
        <dbReference type="EMBL" id="RKQ89043.1"/>
    </source>
</evidence>
<dbReference type="GO" id="GO:0005737">
    <property type="term" value="C:cytoplasm"/>
    <property type="evidence" value="ECO:0007669"/>
    <property type="project" value="UniProtKB-SubCell"/>
</dbReference>
<comment type="subunit">
    <text evidence="2">Homodimer.</text>
</comment>
<dbReference type="HAMAP" id="MF_00518">
    <property type="entry name" value="Deacylase_Dtd"/>
    <property type="match status" value="1"/>
</dbReference>
<dbReference type="EMBL" id="RBIJ01000001">
    <property type="protein sequence ID" value="RKQ89043.1"/>
    <property type="molecule type" value="Genomic_DNA"/>
</dbReference>
<evidence type="ECO:0000256" key="1">
    <source>
        <dbReference type="ARBA" id="ARBA00009673"/>
    </source>
</evidence>
<dbReference type="GO" id="GO:0043908">
    <property type="term" value="F:Ser(Gly)-tRNA(Ala) hydrolase activity"/>
    <property type="evidence" value="ECO:0007669"/>
    <property type="project" value="UniProtKB-UniRule"/>
</dbReference>
<comment type="catalytic activity">
    <reaction evidence="2">
        <text>glycyl-tRNA(Ala) + H2O = tRNA(Ala) + glycine + H(+)</text>
        <dbReference type="Rhea" id="RHEA:53744"/>
        <dbReference type="Rhea" id="RHEA-COMP:9657"/>
        <dbReference type="Rhea" id="RHEA-COMP:13640"/>
        <dbReference type="ChEBI" id="CHEBI:15377"/>
        <dbReference type="ChEBI" id="CHEBI:15378"/>
        <dbReference type="ChEBI" id="CHEBI:57305"/>
        <dbReference type="ChEBI" id="CHEBI:78442"/>
        <dbReference type="ChEBI" id="CHEBI:78522"/>
    </reaction>
</comment>
<keyword evidence="4" id="KW-1185">Reference proteome</keyword>
<dbReference type="FunFam" id="3.50.80.10:FF:000001">
    <property type="entry name" value="D-aminoacyl-tRNA deacylase"/>
    <property type="match status" value="1"/>
</dbReference>